<dbReference type="EMBL" id="BGZK01000980">
    <property type="protein sequence ID" value="GBP67302.1"/>
    <property type="molecule type" value="Genomic_DNA"/>
</dbReference>
<comment type="caution">
    <text evidence="1">The sequence shown here is derived from an EMBL/GenBank/DDBJ whole genome shotgun (WGS) entry which is preliminary data.</text>
</comment>
<dbReference type="Proteomes" id="UP000299102">
    <property type="component" value="Unassembled WGS sequence"/>
</dbReference>
<evidence type="ECO:0000313" key="1">
    <source>
        <dbReference type="EMBL" id="GBP67302.1"/>
    </source>
</evidence>
<reference evidence="1 2" key="1">
    <citation type="journal article" date="2019" name="Commun. Biol.">
        <title>The bagworm genome reveals a unique fibroin gene that provides high tensile strength.</title>
        <authorList>
            <person name="Kono N."/>
            <person name="Nakamura H."/>
            <person name="Ohtoshi R."/>
            <person name="Tomita M."/>
            <person name="Numata K."/>
            <person name="Arakawa K."/>
        </authorList>
    </citation>
    <scope>NUCLEOTIDE SEQUENCE [LARGE SCALE GENOMIC DNA]</scope>
</reference>
<accession>A0A4C1XW61</accession>
<gene>
    <name evidence="1" type="ORF">EVAR_97920_1</name>
</gene>
<evidence type="ECO:0000313" key="2">
    <source>
        <dbReference type="Proteomes" id="UP000299102"/>
    </source>
</evidence>
<name>A0A4C1XW61_EUMVA</name>
<protein>
    <submittedName>
        <fullName evidence="1">Uncharacterized protein</fullName>
    </submittedName>
</protein>
<proteinExistence type="predicted"/>
<dbReference type="AlphaFoldDB" id="A0A4C1XW61"/>
<organism evidence="1 2">
    <name type="scientific">Eumeta variegata</name>
    <name type="common">Bagworm moth</name>
    <name type="synonym">Eumeta japonica</name>
    <dbReference type="NCBI Taxonomy" id="151549"/>
    <lineage>
        <taxon>Eukaryota</taxon>
        <taxon>Metazoa</taxon>
        <taxon>Ecdysozoa</taxon>
        <taxon>Arthropoda</taxon>
        <taxon>Hexapoda</taxon>
        <taxon>Insecta</taxon>
        <taxon>Pterygota</taxon>
        <taxon>Neoptera</taxon>
        <taxon>Endopterygota</taxon>
        <taxon>Lepidoptera</taxon>
        <taxon>Glossata</taxon>
        <taxon>Ditrysia</taxon>
        <taxon>Tineoidea</taxon>
        <taxon>Psychidae</taxon>
        <taxon>Oiketicinae</taxon>
        <taxon>Eumeta</taxon>
    </lineage>
</organism>
<sequence length="169" mass="19979">MTLGIILVAKGGENVQRAACDLKRSLTRLNYEVTQAKDKSDTRPVPDYSLEEKDLFYSIFECQYLSIIESVFNSLDEDSKWKNRFEDQRRVAFYMLLQSSVYRDTWLTNYNVQVIPFPAARRVLKPAQRELVRLVPPTHGSRHWTHLFYFHIRHSRTPTHSFDITHDLE</sequence>
<keyword evidence="2" id="KW-1185">Reference proteome</keyword>